<dbReference type="AlphaFoldDB" id="A0A9P8Y7X5"/>
<reference evidence="1" key="1">
    <citation type="journal article" date="2021" name="Nat. Commun.">
        <title>Genetic determinants of endophytism in the Arabidopsis root mycobiome.</title>
        <authorList>
            <person name="Mesny F."/>
            <person name="Miyauchi S."/>
            <person name="Thiergart T."/>
            <person name="Pickel B."/>
            <person name="Atanasova L."/>
            <person name="Karlsson M."/>
            <person name="Huettel B."/>
            <person name="Barry K.W."/>
            <person name="Haridas S."/>
            <person name="Chen C."/>
            <person name="Bauer D."/>
            <person name="Andreopoulos W."/>
            <person name="Pangilinan J."/>
            <person name="LaButti K."/>
            <person name="Riley R."/>
            <person name="Lipzen A."/>
            <person name="Clum A."/>
            <person name="Drula E."/>
            <person name="Henrissat B."/>
            <person name="Kohler A."/>
            <person name="Grigoriev I.V."/>
            <person name="Martin F.M."/>
            <person name="Hacquard S."/>
        </authorList>
    </citation>
    <scope>NUCLEOTIDE SEQUENCE</scope>
    <source>
        <strain evidence="1">MPI-CAGE-CH-0230</strain>
    </source>
</reference>
<dbReference type="EMBL" id="JAGTJQ010000006">
    <property type="protein sequence ID" value="KAH7029722.1"/>
    <property type="molecule type" value="Genomic_DNA"/>
</dbReference>
<accession>A0A9P8Y7X5</accession>
<comment type="caution">
    <text evidence="1">The sequence shown here is derived from an EMBL/GenBank/DDBJ whole genome shotgun (WGS) entry which is preliminary data.</text>
</comment>
<evidence type="ECO:0000313" key="2">
    <source>
        <dbReference type="Proteomes" id="UP000756346"/>
    </source>
</evidence>
<name>A0A9P8Y7X5_9PEZI</name>
<dbReference type="OrthoDB" id="10406598at2759"/>
<protein>
    <submittedName>
        <fullName evidence="1">Uncharacterized protein</fullName>
    </submittedName>
</protein>
<evidence type="ECO:0000313" key="1">
    <source>
        <dbReference type="EMBL" id="KAH7029722.1"/>
    </source>
</evidence>
<organism evidence="1 2">
    <name type="scientific">Microdochium trichocladiopsis</name>
    <dbReference type="NCBI Taxonomy" id="1682393"/>
    <lineage>
        <taxon>Eukaryota</taxon>
        <taxon>Fungi</taxon>
        <taxon>Dikarya</taxon>
        <taxon>Ascomycota</taxon>
        <taxon>Pezizomycotina</taxon>
        <taxon>Sordariomycetes</taxon>
        <taxon>Xylariomycetidae</taxon>
        <taxon>Xylariales</taxon>
        <taxon>Microdochiaceae</taxon>
        <taxon>Microdochium</taxon>
    </lineage>
</organism>
<dbReference type="Proteomes" id="UP000756346">
    <property type="component" value="Unassembled WGS sequence"/>
</dbReference>
<sequence>MVPRDQSYTVKKFRCQKDPDTGHIVVHVTWEESVVPISAFPLNGTWQELEKHLQGDYPPLCQHSGGSGICVDATNIGAYMVSRIRVRMVNGQPEITVFWADTEEPLSVLDSDARETAKKQIIKKYGRNVWNSESERAGLEA</sequence>
<dbReference type="RefSeq" id="XP_046012010.1">
    <property type="nucleotide sequence ID" value="XM_046158929.1"/>
</dbReference>
<gene>
    <name evidence="1" type="ORF">B0I36DRAFT_364211</name>
</gene>
<dbReference type="GeneID" id="70188475"/>
<proteinExistence type="predicted"/>
<keyword evidence="2" id="KW-1185">Reference proteome</keyword>